<feature type="compositionally biased region" description="Acidic residues" evidence="8">
    <location>
        <begin position="72"/>
        <end position="84"/>
    </location>
</feature>
<feature type="binding site" evidence="7">
    <location>
        <position position="400"/>
    </location>
    <ligand>
        <name>Zn(2+)</name>
        <dbReference type="ChEBI" id="CHEBI:29105"/>
    </ligand>
</feature>
<dbReference type="Pfam" id="PF02146">
    <property type="entry name" value="SIR2"/>
    <property type="match status" value="1"/>
</dbReference>
<reference evidence="10" key="1">
    <citation type="journal article" date="2020" name="Fungal Divers.">
        <title>Resolving the Mortierellaceae phylogeny through synthesis of multi-gene phylogenetics and phylogenomics.</title>
        <authorList>
            <person name="Vandepol N."/>
            <person name="Liber J."/>
            <person name="Desiro A."/>
            <person name="Na H."/>
            <person name="Kennedy M."/>
            <person name="Barry K."/>
            <person name="Grigoriev I.V."/>
            <person name="Miller A.N."/>
            <person name="O'Donnell K."/>
            <person name="Stajich J.E."/>
            <person name="Bonito G."/>
        </authorList>
    </citation>
    <scope>NUCLEOTIDE SEQUENCE</scope>
    <source>
        <strain evidence="10">MES-2147</strain>
    </source>
</reference>
<feature type="active site" description="Proton acceptor" evidence="7">
    <location>
        <position position="365"/>
    </location>
</feature>
<evidence type="ECO:0000256" key="2">
    <source>
        <dbReference type="ARBA" id="ARBA00006924"/>
    </source>
</evidence>
<dbReference type="GO" id="GO:0046872">
    <property type="term" value="F:metal ion binding"/>
    <property type="evidence" value="ECO:0007669"/>
    <property type="project" value="UniProtKB-KW"/>
</dbReference>
<dbReference type="PANTHER" id="PTHR11085">
    <property type="entry name" value="NAD-DEPENDENT PROTEIN DEACYLASE SIRTUIN-5, MITOCHONDRIAL-RELATED"/>
    <property type="match status" value="1"/>
</dbReference>
<feature type="binding site" evidence="7">
    <location>
        <position position="373"/>
    </location>
    <ligand>
        <name>Zn(2+)</name>
        <dbReference type="ChEBI" id="CHEBI:29105"/>
    </ligand>
</feature>
<comment type="similarity">
    <text evidence="2">Belongs to the sirtuin family. Class I subfamily.</text>
</comment>
<evidence type="ECO:0000313" key="11">
    <source>
        <dbReference type="Proteomes" id="UP000749646"/>
    </source>
</evidence>
<evidence type="ECO:0000256" key="3">
    <source>
        <dbReference type="ARBA" id="ARBA00022679"/>
    </source>
</evidence>
<evidence type="ECO:0000256" key="4">
    <source>
        <dbReference type="ARBA" id="ARBA00022723"/>
    </source>
</evidence>
<feature type="region of interest" description="Disordered" evidence="8">
    <location>
        <begin position="742"/>
        <end position="826"/>
    </location>
</feature>
<proteinExistence type="inferred from homology"/>
<sequence>MVQIRDTGLESLSLGSRANAQVRTTGVERAMGVITGSPQSSPAPSTKDMSSRETTPMHVEENTTINSQASNEQDDSTEGDSMEGAEDTCAHRMLLDISADYDEDADEDYEPKADTTLDEYSNRVDTTSSEDDDSFSDIDINNIESSSHEDDHIEPPYHDTDPLCLDRLTEEEKVQIIDEARAMGIDHIIQKYILKGVYSVKKLLLITAPGEIVIGPKLTENDLIAILTRRLNQELRRRHRLPHIHTLDHVVQLLRQSKNIMVLTGAGVSVSCGIPDFRSSDGIYSRLSEFELEDPTQMFDMRFFCKKPQVFYSFAKEIFPSNFTPSPSHHFIRLLEEKGKLLRNYTQNIDTLEQKAGIFRVLQCHGSFATASCVCCQRKVPGDDIKEAILKQEVAYCKVCQGLGSSRLPRRRSHGMESGSEKDDDDDHDARPAVMKPDIVFFGERLPPEFDEKFEDDRDQADLLIVIGSSLKVAPVNDMMHQLSNDIPQILINRTPITHMDFDVQLLGNCDTIVAELCRMLGWELKHEKLPGGTSNVPDMNTNTNADGSGKGGRAYWSVIEPNTYTFEGAILGDIEYESSQSVSRKRGRIDNHDTEGYDADTDEEGRNARRRGSSGSDRRSSLGFIYSDSESDSEVSEGTIREPQQAMVSFSLESQSQTAPIQPPSSLDMTADTHLLQGSSSQDPEQPNFADSRTQRSGDDEDVDSYNMFMEELPVDIVELGQAIDLEESLNHSSGNGLAFHGHGPVHGVDRRMSTDIGPLLEDPRRGVDDVGDNGQSIDMTADSPGSECTFSQSSINSVVVATTSTTVETPEVPSRSEKQEHEEA</sequence>
<feature type="compositionally biased region" description="Basic and acidic residues" evidence="8">
    <location>
        <begin position="816"/>
        <end position="826"/>
    </location>
</feature>
<dbReference type="PANTHER" id="PTHR11085:SF9">
    <property type="entry name" value="NAD-DEPENDENT PROTEIN DEACETYLASE SIRTUIN-1"/>
    <property type="match status" value="1"/>
</dbReference>
<keyword evidence="11" id="KW-1185">Reference proteome</keyword>
<feature type="binding site" evidence="7">
    <location>
        <position position="376"/>
    </location>
    <ligand>
        <name>Zn(2+)</name>
        <dbReference type="ChEBI" id="CHEBI:29105"/>
    </ligand>
</feature>
<dbReference type="InterPro" id="IPR003000">
    <property type="entry name" value="Sirtuin"/>
</dbReference>
<dbReference type="Gene3D" id="3.30.1600.10">
    <property type="entry name" value="SIR2/SIRT2 'Small Domain"/>
    <property type="match status" value="1"/>
</dbReference>
<dbReference type="Gene3D" id="3.40.50.1220">
    <property type="entry name" value="TPP-binding domain"/>
    <property type="match status" value="1"/>
</dbReference>
<keyword evidence="5 7" id="KW-0862">Zinc</keyword>
<dbReference type="InterPro" id="IPR029035">
    <property type="entry name" value="DHS-like_NAD/FAD-binding_dom"/>
</dbReference>
<dbReference type="AlphaFoldDB" id="A0A9P6J3C2"/>
<dbReference type="OrthoDB" id="420264at2759"/>
<evidence type="ECO:0000256" key="8">
    <source>
        <dbReference type="SAM" id="MobiDB-lite"/>
    </source>
</evidence>
<feature type="compositionally biased region" description="Polar residues" evidence="8">
    <location>
        <begin position="62"/>
        <end position="71"/>
    </location>
</feature>
<dbReference type="SUPFAM" id="SSF52467">
    <property type="entry name" value="DHS-like NAD/FAD-binding domain"/>
    <property type="match status" value="1"/>
</dbReference>
<dbReference type="InterPro" id="IPR026591">
    <property type="entry name" value="Sirtuin_cat_small_dom_sf"/>
</dbReference>
<dbReference type="GO" id="GO:0046970">
    <property type="term" value="F:histone H4K16 deacetylase activity, NAD-dependent"/>
    <property type="evidence" value="ECO:0007669"/>
    <property type="project" value="TreeGrafter"/>
</dbReference>
<keyword evidence="4 7" id="KW-0479">Metal-binding</keyword>
<dbReference type="InterPro" id="IPR050134">
    <property type="entry name" value="NAD-dep_sirtuin_deacylases"/>
</dbReference>
<dbReference type="GO" id="GO:0070403">
    <property type="term" value="F:NAD+ binding"/>
    <property type="evidence" value="ECO:0007669"/>
    <property type="project" value="InterPro"/>
</dbReference>
<organism evidence="10 11">
    <name type="scientific">Modicella reniformis</name>
    <dbReference type="NCBI Taxonomy" id="1440133"/>
    <lineage>
        <taxon>Eukaryota</taxon>
        <taxon>Fungi</taxon>
        <taxon>Fungi incertae sedis</taxon>
        <taxon>Mucoromycota</taxon>
        <taxon>Mortierellomycotina</taxon>
        <taxon>Mortierellomycetes</taxon>
        <taxon>Mortierellales</taxon>
        <taxon>Mortierellaceae</taxon>
        <taxon>Modicella</taxon>
    </lineage>
</organism>
<feature type="compositionally biased region" description="Polar residues" evidence="8">
    <location>
        <begin position="647"/>
        <end position="669"/>
    </location>
</feature>
<evidence type="ECO:0000256" key="5">
    <source>
        <dbReference type="ARBA" id="ARBA00022833"/>
    </source>
</evidence>
<feature type="binding site" evidence="7">
    <location>
        <position position="397"/>
    </location>
    <ligand>
        <name>Zn(2+)</name>
        <dbReference type="ChEBI" id="CHEBI:29105"/>
    </ligand>
</feature>
<evidence type="ECO:0000313" key="10">
    <source>
        <dbReference type="EMBL" id="KAF9960622.1"/>
    </source>
</evidence>
<feature type="compositionally biased region" description="Polar residues" evidence="8">
    <location>
        <begin position="36"/>
        <end position="54"/>
    </location>
</feature>
<feature type="region of interest" description="Disordered" evidence="8">
    <location>
        <begin position="581"/>
        <end position="703"/>
    </location>
</feature>
<evidence type="ECO:0000259" key="9">
    <source>
        <dbReference type="PROSITE" id="PS50305"/>
    </source>
</evidence>
<dbReference type="Proteomes" id="UP000749646">
    <property type="component" value="Unassembled WGS sequence"/>
</dbReference>
<keyword evidence="3" id="KW-0808">Transferase</keyword>
<feature type="domain" description="Deacetylase sirtuin-type" evidence="9">
    <location>
        <begin position="240"/>
        <end position="524"/>
    </location>
</feature>
<protein>
    <submittedName>
        <fullName evidence="10">NAD-dependent histone deacetylase sir2</fullName>
    </submittedName>
</protein>
<evidence type="ECO:0000256" key="6">
    <source>
        <dbReference type="ARBA" id="ARBA00023027"/>
    </source>
</evidence>
<feature type="region of interest" description="Disordered" evidence="8">
    <location>
        <begin position="408"/>
        <end position="431"/>
    </location>
</feature>
<feature type="compositionally biased region" description="Polar residues" evidence="8">
    <location>
        <begin position="13"/>
        <end position="24"/>
    </location>
</feature>
<feature type="region of interest" description="Disordered" evidence="8">
    <location>
        <begin position="102"/>
        <end position="139"/>
    </location>
</feature>
<feature type="compositionally biased region" description="Polar residues" evidence="8">
    <location>
        <begin position="677"/>
        <end position="693"/>
    </location>
</feature>
<keyword evidence="6" id="KW-0520">NAD</keyword>
<evidence type="ECO:0000256" key="7">
    <source>
        <dbReference type="PROSITE-ProRule" id="PRU00236"/>
    </source>
</evidence>
<dbReference type="InterPro" id="IPR026590">
    <property type="entry name" value="Ssirtuin_cat_dom"/>
</dbReference>
<dbReference type="EMBL" id="JAAAHW010006451">
    <property type="protein sequence ID" value="KAF9960622.1"/>
    <property type="molecule type" value="Genomic_DNA"/>
</dbReference>
<evidence type="ECO:0000256" key="1">
    <source>
        <dbReference type="ARBA" id="ARBA00001947"/>
    </source>
</evidence>
<comment type="caution">
    <text evidence="10">The sequence shown here is derived from an EMBL/GenBank/DDBJ whole genome shotgun (WGS) entry which is preliminary data.</text>
</comment>
<comment type="cofactor">
    <cofactor evidence="1">
        <name>Zn(2+)</name>
        <dbReference type="ChEBI" id="CHEBI:29105"/>
    </cofactor>
</comment>
<gene>
    <name evidence="10" type="primary">SIR2_2</name>
    <name evidence="10" type="ORF">BGZ65_011993</name>
</gene>
<feature type="region of interest" description="Disordered" evidence="8">
    <location>
        <begin position="1"/>
        <end position="84"/>
    </location>
</feature>
<dbReference type="PROSITE" id="PS50305">
    <property type="entry name" value="SIRTUIN"/>
    <property type="match status" value="1"/>
</dbReference>
<feature type="compositionally biased region" description="Low complexity" evidence="8">
    <location>
        <begin position="795"/>
        <end position="815"/>
    </location>
</feature>
<name>A0A9P6J3C2_9FUNG</name>
<dbReference type="GO" id="GO:0005634">
    <property type="term" value="C:nucleus"/>
    <property type="evidence" value="ECO:0007669"/>
    <property type="project" value="TreeGrafter"/>
</dbReference>
<accession>A0A9P6J3C2</accession>